<accession>A0A426XB58</accession>
<dbReference type="AlphaFoldDB" id="A0A426XB58"/>
<reference evidence="2 3" key="1">
    <citation type="journal article" date="2014" name="Agronomy (Basel)">
        <title>A Draft Genome Sequence for Ensete ventricosum, the Drought-Tolerant Tree Against Hunger.</title>
        <authorList>
            <person name="Harrison J."/>
            <person name="Moore K.A."/>
            <person name="Paszkiewicz K."/>
            <person name="Jones T."/>
            <person name="Grant M."/>
            <person name="Ambacheew D."/>
            <person name="Muzemil S."/>
            <person name="Studholme D.J."/>
        </authorList>
    </citation>
    <scope>NUCLEOTIDE SEQUENCE [LARGE SCALE GENOMIC DNA]</scope>
</reference>
<evidence type="ECO:0000313" key="2">
    <source>
        <dbReference type="EMBL" id="RRT36678.1"/>
    </source>
</evidence>
<dbReference type="Proteomes" id="UP000287651">
    <property type="component" value="Unassembled WGS sequence"/>
</dbReference>
<evidence type="ECO:0000313" key="3">
    <source>
        <dbReference type="Proteomes" id="UP000287651"/>
    </source>
</evidence>
<sequence length="132" mass="15232">MQSQYFQMALFDRVHSASRLITLMDYRIKQLQEELDALKSNGGPEAIAKAEERVSELQEELEKTKRERDEALLRREASEKELHEVRSNLGDAQRALQIRSQLPTGPSRVIDLNFLKHQDAHLDVPRTHSTVV</sequence>
<name>A0A426XB58_ENSVE</name>
<dbReference type="SUPFAM" id="SSF57997">
    <property type="entry name" value="Tropomyosin"/>
    <property type="match status" value="1"/>
</dbReference>
<feature type="coiled-coil region" evidence="1">
    <location>
        <begin position="21"/>
        <end position="95"/>
    </location>
</feature>
<evidence type="ECO:0000256" key="1">
    <source>
        <dbReference type="SAM" id="Coils"/>
    </source>
</evidence>
<comment type="caution">
    <text evidence="2">The sequence shown here is derived from an EMBL/GenBank/DDBJ whole genome shotgun (WGS) entry which is preliminary data.</text>
</comment>
<gene>
    <name evidence="2" type="ORF">B296_00044707</name>
</gene>
<organism evidence="2 3">
    <name type="scientific">Ensete ventricosum</name>
    <name type="common">Abyssinian banana</name>
    <name type="synonym">Musa ensete</name>
    <dbReference type="NCBI Taxonomy" id="4639"/>
    <lineage>
        <taxon>Eukaryota</taxon>
        <taxon>Viridiplantae</taxon>
        <taxon>Streptophyta</taxon>
        <taxon>Embryophyta</taxon>
        <taxon>Tracheophyta</taxon>
        <taxon>Spermatophyta</taxon>
        <taxon>Magnoliopsida</taxon>
        <taxon>Liliopsida</taxon>
        <taxon>Zingiberales</taxon>
        <taxon>Musaceae</taxon>
        <taxon>Ensete</taxon>
    </lineage>
</organism>
<proteinExistence type="predicted"/>
<keyword evidence="1" id="KW-0175">Coiled coil</keyword>
<dbReference type="EMBL" id="AMZH03023262">
    <property type="protein sequence ID" value="RRT36678.1"/>
    <property type="molecule type" value="Genomic_DNA"/>
</dbReference>
<protein>
    <submittedName>
        <fullName evidence="2">Uncharacterized protein</fullName>
    </submittedName>
</protein>